<dbReference type="InterPro" id="IPR036259">
    <property type="entry name" value="MFS_trans_sf"/>
</dbReference>
<evidence type="ECO:0000256" key="3">
    <source>
        <dbReference type="ARBA" id="ARBA00023136"/>
    </source>
</evidence>
<dbReference type="PROSITE" id="PS50850">
    <property type="entry name" value="MFS"/>
    <property type="match status" value="1"/>
</dbReference>
<protein>
    <submittedName>
        <fullName evidence="6">MFS transporter</fullName>
    </submittedName>
</protein>
<dbReference type="AlphaFoldDB" id="A0A3D0W7P5"/>
<dbReference type="EMBL" id="DOYJ01000035">
    <property type="protein sequence ID" value="HCB74761.1"/>
    <property type="molecule type" value="Genomic_DNA"/>
</dbReference>
<reference evidence="6 7" key="1">
    <citation type="journal article" date="2018" name="Nat. Biotechnol.">
        <title>A standardized bacterial taxonomy based on genome phylogeny substantially revises the tree of life.</title>
        <authorList>
            <person name="Parks D.H."/>
            <person name="Chuvochina M."/>
            <person name="Waite D.W."/>
            <person name="Rinke C."/>
            <person name="Skarshewski A."/>
            <person name="Chaumeil P.A."/>
            <person name="Hugenholtz P."/>
        </authorList>
    </citation>
    <scope>NUCLEOTIDE SEQUENCE [LARGE SCALE GENOMIC DNA]</scope>
    <source>
        <strain evidence="6">UBA9015</strain>
    </source>
</reference>
<feature type="transmembrane region" description="Helical" evidence="4">
    <location>
        <begin position="51"/>
        <end position="74"/>
    </location>
</feature>
<evidence type="ECO:0000256" key="2">
    <source>
        <dbReference type="ARBA" id="ARBA00022989"/>
    </source>
</evidence>
<keyword evidence="2 4" id="KW-1133">Transmembrane helix</keyword>
<keyword evidence="3 4" id="KW-0472">Membrane</keyword>
<feature type="transmembrane region" description="Helical" evidence="4">
    <location>
        <begin position="86"/>
        <end position="105"/>
    </location>
</feature>
<evidence type="ECO:0000256" key="4">
    <source>
        <dbReference type="SAM" id="Phobius"/>
    </source>
</evidence>
<gene>
    <name evidence="6" type="ORF">DEP91_01065</name>
</gene>
<feature type="non-terminal residue" evidence="6">
    <location>
        <position position="1"/>
    </location>
</feature>
<feature type="domain" description="Major facilitator superfamily (MFS) profile" evidence="5">
    <location>
        <begin position="1"/>
        <end position="109"/>
    </location>
</feature>
<dbReference type="SUPFAM" id="SSF103473">
    <property type="entry name" value="MFS general substrate transporter"/>
    <property type="match status" value="1"/>
</dbReference>
<evidence type="ECO:0000259" key="5">
    <source>
        <dbReference type="PROSITE" id="PS50850"/>
    </source>
</evidence>
<dbReference type="InterPro" id="IPR020846">
    <property type="entry name" value="MFS_dom"/>
</dbReference>
<dbReference type="Proteomes" id="UP000262699">
    <property type="component" value="Unassembled WGS sequence"/>
</dbReference>
<name>A0A3D0W7P5_9SPHN</name>
<comment type="caution">
    <text evidence="6">The sequence shown here is derived from an EMBL/GenBank/DDBJ whole genome shotgun (WGS) entry which is preliminary data.</text>
</comment>
<proteinExistence type="predicted"/>
<sequence length="114" mass="11599">CAILVLPIFFASSVSGLWSAVAIIGLAAAAHQGWSSNLYTMVSDTFPRSSVASVMGIGGAAGAVGGMLMSTYVGQVLETVGSYAPVFVWAGSAYLVALAIIHLLVPRLEVKPAA</sequence>
<evidence type="ECO:0000313" key="7">
    <source>
        <dbReference type="Proteomes" id="UP000262699"/>
    </source>
</evidence>
<organism evidence="6 7">
    <name type="scientific">Sphingomonas bacterium</name>
    <dbReference type="NCBI Taxonomy" id="1895847"/>
    <lineage>
        <taxon>Bacteria</taxon>
        <taxon>Pseudomonadati</taxon>
        <taxon>Pseudomonadota</taxon>
        <taxon>Alphaproteobacteria</taxon>
        <taxon>Sphingomonadales</taxon>
        <taxon>Sphingomonadaceae</taxon>
        <taxon>Sphingomonas</taxon>
    </lineage>
</organism>
<keyword evidence="1 4" id="KW-0812">Transmembrane</keyword>
<feature type="transmembrane region" description="Helical" evidence="4">
    <location>
        <begin position="6"/>
        <end position="30"/>
    </location>
</feature>
<dbReference type="Gene3D" id="1.20.1250.20">
    <property type="entry name" value="MFS general substrate transporter like domains"/>
    <property type="match status" value="1"/>
</dbReference>
<evidence type="ECO:0000313" key="6">
    <source>
        <dbReference type="EMBL" id="HCB74761.1"/>
    </source>
</evidence>
<accession>A0A3D0W7P5</accession>
<evidence type="ECO:0000256" key="1">
    <source>
        <dbReference type="ARBA" id="ARBA00022692"/>
    </source>
</evidence>
<dbReference type="GO" id="GO:0022857">
    <property type="term" value="F:transmembrane transporter activity"/>
    <property type="evidence" value="ECO:0007669"/>
    <property type="project" value="InterPro"/>
</dbReference>